<dbReference type="STRING" id="112901.SAMN04488500_106123"/>
<gene>
    <name evidence="1" type="ORF">SAMN04488500_106123</name>
</gene>
<organism evidence="1 2">
    <name type="scientific">Sporomusa malonica</name>
    <dbReference type="NCBI Taxonomy" id="112901"/>
    <lineage>
        <taxon>Bacteria</taxon>
        <taxon>Bacillati</taxon>
        <taxon>Bacillota</taxon>
        <taxon>Negativicutes</taxon>
        <taxon>Selenomonadales</taxon>
        <taxon>Sporomusaceae</taxon>
        <taxon>Sporomusa</taxon>
    </lineage>
</organism>
<accession>A0A1W2AVK4</accession>
<evidence type="ECO:0000313" key="2">
    <source>
        <dbReference type="Proteomes" id="UP000192738"/>
    </source>
</evidence>
<name>A0A1W2AVK4_9FIRM</name>
<evidence type="ECO:0008006" key="3">
    <source>
        <dbReference type="Google" id="ProtNLM"/>
    </source>
</evidence>
<dbReference type="InterPro" id="IPR010985">
    <property type="entry name" value="Ribbon_hlx_hlx"/>
</dbReference>
<dbReference type="Gene3D" id="1.10.1220.10">
    <property type="entry name" value="Met repressor-like"/>
    <property type="match status" value="1"/>
</dbReference>
<dbReference type="InterPro" id="IPR013321">
    <property type="entry name" value="Arc_rbn_hlx_hlx"/>
</dbReference>
<dbReference type="GO" id="GO:0006355">
    <property type="term" value="P:regulation of DNA-templated transcription"/>
    <property type="evidence" value="ECO:0007669"/>
    <property type="project" value="InterPro"/>
</dbReference>
<evidence type="ECO:0000313" key="1">
    <source>
        <dbReference type="EMBL" id="SMC64228.1"/>
    </source>
</evidence>
<dbReference type="AlphaFoldDB" id="A0A1W2AVK4"/>
<keyword evidence="2" id="KW-1185">Reference proteome</keyword>
<dbReference type="EMBL" id="FWXI01000006">
    <property type="protein sequence ID" value="SMC64228.1"/>
    <property type="molecule type" value="Genomic_DNA"/>
</dbReference>
<dbReference type="SUPFAM" id="SSF47598">
    <property type="entry name" value="Ribbon-helix-helix"/>
    <property type="match status" value="1"/>
</dbReference>
<dbReference type="Proteomes" id="UP000192738">
    <property type="component" value="Unassembled WGS sequence"/>
</dbReference>
<reference evidence="1 2" key="1">
    <citation type="submission" date="2017-04" db="EMBL/GenBank/DDBJ databases">
        <authorList>
            <person name="Afonso C.L."/>
            <person name="Miller P.J."/>
            <person name="Scott M.A."/>
            <person name="Spackman E."/>
            <person name="Goraichik I."/>
            <person name="Dimitrov K.M."/>
            <person name="Suarez D.L."/>
            <person name="Swayne D.E."/>
        </authorList>
    </citation>
    <scope>NUCLEOTIDE SEQUENCE [LARGE SCALE GENOMIC DNA]</scope>
    <source>
        <strain evidence="1 2">DSM 5090</strain>
    </source>
</reference>
<sequence length="97" mass="11661">MPSDLPRVPLRIDEDSKLKLEYIAFKNGRSLNRETKQLIMRYIDQFEKSHGKINLDAYCDYLQRRIVAENSNCFMRERCKCNDCRQRGGSHMYLRNR</sequence>
<proteinExistence type="predicted"/>
<protein>
    <recommendedName>
        <fullName evidence="3">Arc-like DNA binding domain-containing protein</fullName>
    </recommendedName>
</protein>